<evidence type="ECO:0000313" key="4">
    <source>
        <dbReference type="Proteomes" id="UP001575105"/>
    </source>
</evidence>
<evidence type="ECO:0000259" key="2">
    <source>
        <dbReference type="Pfam" id="PF04909"/>
    </source>
</evidence>
<evidence type="ECO:0000313" key="3">
    <source>
        <dbReference type="EMBL" id="MFA9479281.1"/>
    </source>
</evidence>
<protein>
    <submittedName>
        <fullName evidence="3">Amidohydrolase family protein</fullName>
    </submittedName>
</protein>
<evidence type="ECO:0000256" key="1">
    <source>
        <dbReference type="ARBA" id="ARBA00023239"/>
    </source>
</evidence>
<feature type="domain" description="Amidohydrolase-related" evidence="2">
    <location>
        <begin position="24"/>
        <end position="365"/>
    </location>
</feature>
<comment type="caution">
    <text evidence="3">The sequence shown here is derived from an EMBL/GenBank/DDBJ whole genome shotgun (WGS) entry which is preliminary data.</text>
</comment>
<sequence>MTTTTAPTAASADAADSGKQLSLIDCDVHNAFSSPDEIARYLPKYFRQRGLSLPGRAGFSSPLGVARADAVPDEGGKPGSSIAKMREQLIDAYNMDYVILTGGGILSCGVHAEADYGAAVARAYNEWFAEKWLDADPRMLGSLLVAPNNPAEAVKEIRRIGGHERLVQVIMTSATRTALGDRFYWPIYEAACEMGMPVAVHPGAESTGIANTFAPGFPASYFEWHSNLSQNYMGQVSSLISRGVFCEFPQLKFVCIEGGIGWAPHLMWRLDKNWKSLRATTPWLTRPPSEYLVEHIRFTTQPIEEPEKKDHLLQILDMVHAEKTVMFSSDYPHWDNDCPVHGLPKLPEPLKQRIMWQNAAELYNLKPR</sequence>
<dbReference type="InterPro" id="IPR006680">
    <property type="entry name" value="Amidohydro-rel"/>
</dbReference>
<proteinExistence type="predicted"/>
<reference evidence="3 4" key="1">
    <citation type="submission" date="2024-08" db="EMBL/GenBank/DDBJ databases">
        <title>Whole-genome sequencing of halo(alkali)philic microorganisms from hypersaline lakes.</title>
        <authorList>
            <person name="Sorokin D.Y."/>
            <person name="Merkel A.Y."/>
            <person name="Messina E."/>
            <person name="Yakimov M."/>
        </authorList>
    </citation>
    <scope>NUCLEOTIDE SEQUENCE [LARGE SCALE GENOMIC DNA]</scope>
    <source>
        <strain evidence="3 4">AB-hyl4</strain>
    </source>
</reference>
<keyword evidence="4" id="KW-1185">Reference proteome</keyword>
<name>A0ABV4U6R8_9BACT</name>
<dbReference type="SUPFAM" id="SSF51556">
    <property type="entry name" value="Metallo-dependent hydrolases"/>
    <property type="match status" value="1"/>
</dbReference>
<dbReference type="PANTHER" id="PTHR21240">
    <property type="entry name" value="2-AMINO-3-CARBOXYLMUCONATE-6-SEMIALDEHYDE DECARBOXYLASE"/>
    <property type="match status" value="1"/>
</dbReference>
<dbReference type="RefSeq" id="WP_425346208.1">
    <property type="nucleotide sequence ID" value="NZ_JBGUBD010000008.1"/>
</dbReference>
<keyword evidence="1" id="KW-0456">Lyase</keyword>
<dbReference type="Proteomes" id="UP001575105">
    <property type="component" value="Unassembled WGS sequence"/>
</dbReference>
<gene>
    <name evidence="3" type="ORF">ACERK3_13400</name>
</gene>
<dbReference type="EMBL" id="JBGUBD010000008">
    <property type="protein sequence ID" value="MFA9479281.1"/>
    <property type="molecule type" value="Genomic_DNA"/>
</dbReference>
<accession>A0ABV4U6R8</accession>
<organism evidence="3 4">
    <name type="scientific">Natronomicrosphaera hydrolytica</name>
    <dbReference type="NCBI Taxonomy" id="3242702"/>
    <lineage>
        <taxon>Bacteria</taxon>
        <taxon>Pseudomonadati</taxon>
        <taxon>Planctomycetota</taxon>
        <taxon>Phycisphaerae</taxon>
        <taxon>Phycisphaerales</taxon>
        <taxon>Phycisphaeraceae</taxon>
        <taxon>Natronomicrosphaera</taxon>
    </lineage>
</organism>
<dbReference type="Pfam" id="PF04909">
    <property type="entry name" value="Amidohydro_2"/>
    <property type="match status" value="1"/>
</dbReference>
<dbReference type="InterPro" id="IPR032466">
    <property type="entry name" value="Metal_Hydrolase"/>
</dbReference>
<dbReference type="InterPro" id="IPR032465">
    <property type="entry name" value="ACMSD"/>
</dbReference>
<dbReference type="Gene3D" id="3.20.20.140">
    <property type="entry name" value="Metal-dependent hydrolases"/>
    <property type="match status" value="1"/>
</dbReference>
<dbReference type="PANTHER" id="PTHR21240:SF28">
    <property type="entry name" value="ISO-OROTATE DECARBOXYLASE (EUROFUNG)"/>
    <property type="match status" value="1"/>
</dbReference>